<comment type="subcellular location">
    <subcellularLocation>
        <location evidence="1">Golgi apparatus membrane</location>
    </subcellularLocation>
</comment>
<evidence type="ECO:0000256" key="1">
    <source>
        <dbReference type="ARBA" id="ARBA00004394"/>
    </source>
</evidence>
<dbReference type="GO" id="GO:0007030">
    <property type="term" value="P:Golgi organization"/>
    <property type="evidence" value="ECO:0007669"/>
    <property type="project" value="TreeGrafter"/>
</dbReference>
<dbReference type="InterPro" id="IPR007583">
    <property type="entry name" value="GRASP55_65"/>
</dbReference>
<name>A0A182R7B7_ANOFN</name>
<sequence length="565" mass="59306">MGLSHSIAVPGGGTEGYHVLRVQDNSPGKTAGLEAFFDFILAIGNTRLDQDNDTLKELLKGNIDKEIQMTVYSSKTQNIRLVDITPSSTWGGQGLLGVSIRFCSFEGANENVWHILEVHPSSPAEEAGLIPFTDYIIGADSILHESEDLFTLIESHEGRPLKMYVYNTDLDRCREVTITPNSKWGGEGSLGCGIGYGYLHRIPIRLLPSDGKDPLSAAAQSVPVVPVGATAMYPTASTIGAMAGSTVDTTNANRSMPFIPMVPPLANTFAPQANNAVHDLLTVSQPSNTLTGTATTTPAVGDLSSQFAALSTAAGPTDQVNNNVETQTTPTQPMYNNNAGQPAEVASPPIHVGPAIYTPPAGLVDVQAVIPATNGDTVPSQQQGPPPANLSYPPSSISSLPTAANPYSKASAVPPPSTLASDFYQMYGTTVVPASNSTIVSTPNSYAMSSTIDFLQSQQPQPMQPQQPWGTQPPIQMYSTYPQVQPIPDPSPAHQSAVAGGSVPAASSLFQSSAVTTPISLPGMPPITVSATIQPEALRGLQFTNAPVASGQQQPPLMTMPPTLQ</sequence>
<dbReference type="PANTHER" id="PTHR12893">
    <property type="entry name" value="GOLGI REASSEMBLY STACKING PROTEIN GRASP"/>
    <property type="match status" value="1"/>
</dbReference>
<evidence type="ECO:0000256" key="8">
    <source>
        <dbReference type="ARBA" id="ARBA00023288"/>
    </source>
</evidence>
<dbReference type="SUPFAM" id="SSF50156">
    <property type="entry name" value="PDZ domain-like"/>
    <property type="match status" value="2"/>
</dbReference>
<comment type="similarity">
    <text evidence="2">Belongs to the GORASP family.</text>
</comment>
<feature type="compositionally biased region" description="Low complexity" evidence="10">
    <location>
        <begin position="390"/>
        <end position="401"/>
    </location>
</feature>
<dbReference type="GO" id="GO:0046872">
    <property type="term" value="F:metal ion binding"/>
    <property type="evidence" value="ECO:0007669"/>
    <property type="project" value="UniProtKB-KW"/>
</dbReference>
<dbReference type="InterPro" id="IPR024958">
    <property type="entry name" value="GRASP_PDZ"/>
</dbReference>
<keyword evidence="8" id="KW-0449">Lipoprotein</keyword>
<organism evidence="12">
    <name type="scientific">Anopheles funestus</name>
    <name type="common">African malaria mosquito</name>
    <dbReference type="NCBI Taxonomy" id="62324"/>
    <lineage>
        <taxon>Eukaryota</taxon>
        <taxon>Metazoa</taxon>
        <taxon>Ecdysozoa</taxon>
        <taxon>Arthropoda</taxon>
        <taxon>Hexapoda</taxon>
        <taxon>Insecta</taxon>
        <taxon>Pterygota</taxon>
        <taxon>Neoptera</taxon>
        <taxon>Endopterygota</taxon>
        <taxon>Diptera</taxon>
        <taxon>Nematocera</taxon>
        <taxon>Culicoidea</taxon>
        <taxon>Culicidae</taxon>
        <taxon>Anophelinae</taxon>
        <taxon>Anopheles</taxon>
    </lineage>
</organism>
<dbReference type="Gene3D" id="2.30.42.10">
    <property type="match status" value="2"/>
</dbReference>
<evidence type="ECO:0000256" key="4">
    <source>
        <dbReference type="ARBA" id="ARBA00022707"/>
    </source>
</evidence>
<feature type="domain" description="PDZ GRASP-type" evidence="11">
    <location>
        <begin position="111"/>
        <end position="199"/>
    </location>
</feature>
<keyword evidence="5" id="KW-0677">Repeat</keyword>
<dbReference type="STRING" id="62324.A0A182R7B7"/>
<feature type="binding site" evidence="9">
    <location>
        <position position="18"/>
    </location>
    <ligand>
        <name>Zn(2+)</name>
        <dbReference type="ChEBI" id="CHEBI:29105"/>
    </ligand>
</feature>
<dbReference type="InterPro" id="IPR036034">
    <property type="entry name" value="PDZ_sf"/>
</dbReference>
<evidence type="ECO:0000259" key="11">
    <source>
        <dbReference type="PROSITE" id="PS51865"/>
    </source>
</evidence>
<feature type="region of interest" description="Disordered" evidence="10">
    <location>
        <begin position="374"/>
        <end position="405"/>
    </location>
</feature>
<dbReference type="GO" id="GO:0000139">
    <property type="term" value="C:Golgi membrane"/>
    <property type="evidence" value="ECO:0007669"/>
    <property type="project" value="UniProtKB-SubCell"/>
</dbReference>
<evidence type="ECO:0000256" key="7">
    <source>
        <dbReference type="ARBA" id="ARBA00023136"/>
    </source>
</evidence>
<dbReference type="PROSITE" id="PS51865">
    <property type="entry name" value="PDZ_GRASP"/>
    <property type="match status" value="2"/>
</dbReference>
<dbReference type="VEuPathDB" id="VectorBase:AFUN002066"/>
<feature type="domain" description="PDZ GRASP-type" evidence="11">
    <location>
        <begin position="15"/>
        <end position="105"/>
    </location>
</feature>
<keyword evidence="9" id="KW-0862">Zinc</keyword>
<evidence type="ECO:0000313" key="12">
    <source>
        <dbReference type="EnsemblMetazoa" id="AFUN002066-PA"/>
    </source>
</evidence>
<reference evidence="12" key="1">
    <citation type="submission" date="2020-05" db="UniProtKB">
        <authorList>
            <consortium name="EnsemblMetazoa"/>
        </authorList>
    </citation>
    <scope>IDENTIFICATION</scope>
    <source>
        <strain evidence="12">FUMOZ</strain>
    </source>
</reference>
<feature type="compositionally biased region" description="Polar residues" evidence="10">
    <location>
        <begin position="374"/>
        <end position="383"/>
    </location>
</feature>
<keyword evidence="7" id="KW-0472">Membrane</keyword>
<feature type="compositionally biased region" description="Low complexity" evidence="10">
    <location>
        <begin position="552"/>
        <end position="565"/>
    </location>
</feature>
<keyword evidence="4" id="KW-0519">Myristate</keyword>
<keyword evidence="9" id="KW-0479">Metal-binding</keyword>
<dbReference type="AlphaFoldDB" id="A0A182R7B7"/>
<accession>A0A182R7B7</accession>
<proteinExistence type="inferred from homology"/>
<evidence type="ECO:0000256" key="6">
    <source>
        <dbReference type="ARBA" id="ARBA00023034"/>
    </source>
</evidence>
<dbReference type="FunFam" id="2.30.42.10:FF:000026">
    <property type="entry name" value="Golgi reassembly stacking protein 2"/>
    <property type="match status" value="1"/>
</dbReference>
<evidence type="ECO:0000256" key="5">
    <source>
        <dbReference type="ARBA" id="ARBA00022737"/>
    </source>
</evidence>
<dbReference type="FunFam" id="2.30.42.10:FF:000056">
    <property type="entry name" value="Golgi reassembly-stacking protein 2 isoform 1"/>
    <property type="match status" value="1"/>
</dbReference>
<dbReference type="Pfam" id="PF04495">
    <property type="entry name" value="GRASP55_65"/>
    <property type="match status" value="1"/>
</dbReference>
<keyword evidence="3" id="KW-0597">Phosphoprotein</keyword>
<dbReference type="VEuPathDB" id="VectorBase:AFUN2_007667"/>
<evidence type="ECO:0000256" key="3">
    <source>
        <dbReference type="ARBA" id="ARBA00022553"/>
    </source>
</evidence>
<feature type="binding site" evidence="9">
    <location>
        <position position="103"/>
    </location>
    <ligand>
        <name>Zn(2+)</name>
        <dbReference type="ChEBI" id="CHEBI:29105"/>
    </ligand>
</feature>
<protein>
    <submittedName>
        <fullName evidence="12">GRASP55_65 domain-containing protein</fullName>
    </submittedName>
</protein>
<evidence type="ECO:0000256" key="9">
    <source>
        <dbReference type="PIRSR" id="PIRSR607583-1"/>
    </source>
</evidence>
<evidence type="ECO:0000256" key="2">
    <source>
        <dbReference type="ARBA" id="ARBA00007144"/>
    </source>
</evidence>
<keyword evidence="6" id="KW-0333">Golgi apparatus</keyword>
<feature type="region of interest" description="Disordered" evidence="10">
    <location>
        <begin position="546"/>
        <end position="565"/>
    </location>
</feature>
<evidence type="ECO:0000256" key="10">
    <source>
        <dbReference type="SAM" id="MobiDB-lite"/>
    </source>
</evidence>
<dbReference type="PANTHER" id="PTHR12893:SF0">
    <property type="entry name" value="GRASP65"/>
    <property type="match status" value="1"/>
</dbReference>
<dbReference type="EnsemblMetazoa" id="AFUN002066-RA">
    <property type="protein sequence ID" value="AFUN002066-PA"/>
    <property type="gene ID" value="AFUN002066"/>
</dbReference>